<dbReference type="Pfam" id="PF02801">
    <property type="entry name" value="Ketoacyl-synt_C"/>
    <property type="match status" value="1"/>
</dbReference>
<sequence length="410" mass="42164">MTIQVVVTGLGMTTPVGGNVESSWQQVLAGQPGIRVIDEPWVDVQPSKIAGIMAVDPSEVLDRVDVRKMDRSQQAALIAAREAWADAGAPEIDPDRLGAVVASGIGGITSLMNSYDTLLERGPSRISPHMVTMIMPNGPAAIVGLEVGARAGVHTPVSACASGAEAISYAARMIQTGRADVVIAGGTEACIHPITMAGFAAMRALSTRNDDPMAASRPYDLGRDGFVMGEGAGMLVLESAEFAAARGAKIYGIYAGAGLTSDGHHIAQPDPEGRGAARAIGFALEEAELTPADIVHVNAHATSTPQGDIAEATAIRRALGSDTDRAVVTGTKSMTGHLLGGAGAIESIFTLLALRDRLVPPTANLQDKDPAVDLDIATGAPRALPSGDIAALNNSFGFGGHDVALIFRSV</sequence>
<dbReference type="InterPro" id="IPR020841">
    <property type="entry name" value="PKS_Beta-ketoAc_synthase_dom"/>
</dbReference>
<organism evidence="9">
    <name type="scientific">freshwater metagenome</name>
    <dbReference type="NCBI Taxonomy" id="449393"/>
    <lineage>
        <taxon>unclassified sequences</taxon>
        <taxon>metagenomes</taxon>
        <taxon>ecological metagenomes</taxon>
    </lineage>
</organism>
<dbReference type="CDD" id="cd00834">
    <property type="entry name" value="KAS_I_II"/>
    <property type="match status" value="1"/>
</dbReference>
<dbReference type="FunFam" id="3.40.47.10:FF:000029">
    <property type="entry name" value="3-oxoacyl-[acyl-carrier-protein] synthase 1"/>
    <property type="match status" value="1"/>
</dbReference>
<dbReference type="EMBL" id="CAEZYW010000163">
    <property type="protein sequence ID" value="CAB4746652.1"/>
    <property type="molecule type" value="Genomic_DNA"/>
</dbReference>
<dbReference type="SMART" id="SM00825">
    <property type="entry name" value="PKS_KS"/>
    <property type="match status" value="1"/>
</dbReference>
<protein>
    <submittedName>
        <fullName evidence="9">Unannotated protein</fullName>
    </submittedName>
</protein>
<dbReference type="InterPro" id="IPR014030">
    <property type="entry name" value="Ketoacyl_synth_N"/>
</dbReference>
<dbReference type="Pfam" id="PF00109">
    <property type="entry name" value="ketoacyl-synt"/>
    <property type="match status" value="1"/>
</dbReference>
<dbReference type="PROSITE" id="PS52004">
    <property type="entry name" value="KS3_2"/>
    <property type="match status" value="1"/>
</dbReference>
<dbReference type="PANTHER" id="PTHR11712">
    <property type="entry name" value="POLYKETIDE SYNTHASE-RELATED"/>
    <property type="match status" value="1"/>
</dbReference>
<proteinExistence type="inferred from homology"/>
<dbReference type="FunFam" id="3.40.47.10:FF:000018">
    <property type="entry name" value="3-oxoacyl-[acyl-carrier-protein] synthase 2"/>
    <property type="match status" value="1"/>
</dbReference>
<dbReference type="Gene3D" id="3.40.47.10">
    <property type="match status" value="1"/>
</dbReference>
<keyword evidence="3" id="KW-0808">Transferase</keyword>
<evidence type="ECO:0000256" key="7">
    <source>
        <dbReference type="ARBA" id="ARBA00023315"/>
    </source>
</evidence>
<dbReference type="GO" id="GO:0006633">
    <property type="term" value="P:fatty acid biosynthetic process"/>
    <property type="evidence" value="ECO:0007669"/>
    <property type="project" value="UniProtKB-KW"/>
</dbReference>
<name>A0A6J6TGX6_9ZZZZ</name>
<evidence type="ECO:0000259" key="8">
    <source>
        <dbReference type="PROSITE" id="PS52004"/>
    </source>
</evidence>
<dbReference type="SUPFAM" id="SSF53901">
    <property type="entry name" value="Thiolase-like"/>
    <property type="match status" value="2"/>
</dbReference>
<reference evidence="9" key="1">
    <citation type="submission" date="2020-05" db="EMBL/GenBank/DDBJ databases">
        <authorList>
            <person name="Chiriac C."/>
            <person name="Salcher M."/>
            <person name="Ghai R."/>
            <person name="Kavagutti S V."/>
        </authorList>
    </citation>
    <scope>NUCLEOTIDE SEQUENCE</scope>
</reference>
<dbReference type="GO" id="GO:0005829">
    <property type="term" value="C:cytosol"/>
    <property type="evidence" value="ECO:0007669"/>
    <property type="project" value="TreeGrafter"/>
</dbReference>
<gene>
    <name evidence="9" type="ORF">UFOPK2786_01071</name>
</gene>
<dbReference type="GO" id="GO:0004315">
    <property type="term" value="F:3-oxoacyl-[acyl-carrier-protein] synthase activity"/>
    <property type="evidence" value="ECO:0007669"/>
    <property type="project" value="TreeGrafter"/>
</dbReference>
<evidence type="ECO:0000256" key="4">
    <source>
        <dbReference type="ARBA" id="ARBA00022832"/>
    </source>
</evidence>
<keyword evidence="7" id="KW-0012">Acyltransferase</keyword>
<dbReference type="InterPro" id="IPR016039">
    <property type="entry name" value="Thiolase-like"/>
</dbReference>
<keyword evidence="2" id="KW-0444">Lipid biosynthesis</keyword>
<keyword evidence="4" id="KW-0276">Fatty acid metabolism</keyword>
<accession>A0A6J6TGX6</accession>
<feature type="domain" description="Ketosynthase family 3 (KS3)" evidence="8">
    <location>
        <begin position="2"/>
        <end position="409"/>
    </location>
</feature>
<dbReference type="PIRSF" id="PIRSF000447">
    <property type="entry name" value="KAS_II"/>
    <property type="match status" value="1"/>
</dbReference>
<dbReference type="NCBIfam" id="TIGR03150">
    <property type="entry name" value="fabF"/>
    <property type="match status" value="1"/>
</dbReference>
<evidence type="ECO:0000256" key="3">
    <source>
        <dbReference type="ARBA" id="ARBA00022679"/>
    </source>
</evidence>
<evidence type="ECO:0000313" key="9">
    <source>
        <dbReference type="EMBL" id="CAB4746652.1"/>
    </source>
</evidence>
<evidence type="ECO:0000256" key="2">
    <source>
        <dbReference type="ARBA" id="ARBA00022516"/>
    </source>
</evidence>
<dbReference type="NCBIfam" id="NF005589">
    <property type="entry name" value="PRK07314.1"/>
    <property type="match status" value="1"/>
</dbReference>
<dbReference type="PANTHER" id="PTHR11712:SF336">
    <property type="entry name" value="3-OXOACYL-[ACYL-CARRIER-PROTEIN] SYNTHASE, MITOCHONDRIAL"/>
    <property type="match status" value="1"/>
</dbReference>
<keyword evidence="6" id="KW-0275">Fatty acid biosynthesis</keyword>
<dbReference type="InterPro" id="IPR014031">
    <property type="entry name" value="Ketoacyl_synth_C"/>
</dbReference>
<dbReference type="InterPro" id="IPR000794">
    <property type="entry name" value="Beta-ketoacyl_synthase"/>
</dbReference>
<evidence type="ECO:0000256" key="5">
    <source>
        <dbReference type="ARBA" id="ARBA00023098"/>
    </source>
</evidence>
<dbReference type="InterPro" id="IPR017568">
    <property type="entry name" value="3-oxoacyl-ACP_synth-2"/>
</dbReference>
<comment type="similarity">
    <text evidence="1">Belongs to the thiolase-like superfamily. Beta-ketoacyl-ACP synthases family.</text>
</comment>
<dbReference type="AlphaFoldDB" id="A0A6J6TGX6"/>
<evidence type="ECO:0000256" key="1">
    <source>
        <dbReference type="ARBA" id="ARBA00008467"/>
    </source>
</evidence>
<evidence type="ECO:0000256" key="6">
    <source>
        <dbReference type="ARBA" id="ARBA00023160"/>
    </source>
</evidence>
<keyword evidence="5" id="KW-0443">Lipid metabolism</keyword>